<dbReference type="GeneID" id="89926185"/>
<feature type="signal peptide" evidence="3">
    <location>
        <begin position="1"/>
        <end position="24"/>
    </location>
</feature>
<keyword evidence="2" id="KW-0812">Transmembrane</keyword>
<sequence>MHHHLLPSLLAASLIFAQASRATAARVRRDNGFEVTRPKAGDTIVLPEYSFDDKLIPIRWTVPDELKDRPVIVALVSGSNPDNLTTIETAASDARNNGTLDWMADISSDAPSACNYSIYLKVWTDFAYSGYFTIINPDDGGIDTDSRCPVDHGLQRPANGSYMSTGNDAQETSSNDDEQPNADTTSESTGGVTTTTVTVAVAVPIVVLLLLVAAGLYIGVRKGWFVRKADRDALSRYQNGYAGDVSLRAKDGVGIEAREREGLGELNGQSRPHLLNSTEVYQLHGDEGRRY</sequence>
<name>A0AAV9PDE8_9PEZI</name>
<feature type="transmembrane region" description="Helical" evidence="2">
    <location>
        <begin position="197"/>
        <end position="218"/>
    </location>
</feature>
<evidence type="ECO:0000256" key="1">
    <source>
        <dbReference type="SAM" id="MobiDB-lite"/>
    </source>
</evidence>
<feature type="region of interest" description="Disordered" evidence="1">
    <location>
        <begin position="146"/>
        <end position="190"/>
    </location>
</feature>
<organism evidence="4 5">
    <name type="scientific">Saxophila tyrrhenica</name>
    <dbReference type="NCBI Taxonomy" id="1690608"/>
    <lineage>
        <taxon>Eukaryota</taxon>
        <taxon>Fungi</taxon>
        <taxon>Dikarya</taxon>
        <taxon>Ascomycota</taxon>
        <taxon>Pezizomycotina</taxon>
        <taxon>Dothideomycetes</taxon>
        <taxon>Dothideomycetidae</taxon>
        <taxon>Mycosphaerellales</taxon>
        <taxon>Extremaceae</taxon>
        <taxon>Saxophila</taxon>
    </lineage>
</organism>
<feature type="chain" id="PRO_5043384515" evidence="3">
    <location>
        <begin position="25"/>
        <end position="291"/>
    </location>
</feature>
<reference evidence="4 5" key="1">
    <citation type="submission" date="2023-08" db="EMBL/GenBank/DDBJ databases">
        <title>Black Yeasts Isolated from many extreme environments.</title>
        <authorList>
            <person name="Coleine C."/>
            <person name="Stajich J.E."/>
            <person name="Selbmann L."/>
        </authorList>
    </citation>
    <scope>NUCLEOTIDE SEQUENCE [LARGE SCALE GENOMIC DNA]</scope>
    <source>
        <strain evidence="4 5">CCFEE 5935</strain>
    </source>
</reference>
<dbReference type="Proteomes" id="UP001337655">
    <property type="component" value="Unassembled WGS sequence"/>
</dbReference>
<protein>
    <submittedName>
        <fullName evidence="4">Uncharacterized protein</fullName>
    </submittedName>
</protein>
<dbReference type="AlphaFoldDB" id="A0AAV9PDE8"/>
<keyword evidence="3" id="KW-0732">Signal</keyword>
<feature type="compositionally biased region" description="Polar residues" evidence="1">
    <location>
        <begin position="161"/>
        <end position="173"/>
    </location>
</feature>
<evidence type="ECO:0000313" key="4">
    <source>
        <dbReference type="EMBL" id="KAK5170255.1"/>
    </source>
</evidence>
<comment type="caution">
    <text evidence="4">The sequence shown here is derived from an EMBL/GenBank/DDBJ whole genome shotgun (WGS) entry which is preliminary data.</text>
</comment>
<accession>A0AAV9PDE8</accession>
<gene>
    <name evidence="4" type="ORF">LTR77_004841</name>
</gene>
<evidence type="ECO:0000256" key="3">
    <source>
        <dbReference type="SAM" id="SignalP"/>
    </source>
</evidence>
<proteinExistence type="predicted"/>
<evidence type="ECO:0000313" key="5">
    <source>
        <dbReference type="Proteomes" id="UP001337655"/>
    </source>
</evidence>
<keyword evidence="5" id="KW-1185">Reference proteome</keyword>
<keyword evidence="2" id="KW-1133">Transmembrane helix</keyword>
<keyword evidence="2" id="KW-0472">Membrane</keyword>
<evidence type="ECO:0000256" key="2">
    <source>
        <dbReference type="SAM" id="Phobius"/>
    </source>
</evidence>
<dbReference type="EMBL" id="JAVRRT010000007">
    <property type="protein sequence ID" value="KAK5170255.1"/>
    <property type="molecule type" value="Genomic_DNA"/>
</dbReference>
<dbReference type="RefSeq" id="XP_064659453.1">
    <property type="nucleotide sequence ID" value="XM_064802092.1"/>
</dbReference>